<dbReference type="AlphaFoldDB" id="A0A9W6PFY1"/>
<reference evidence="6" key="1">
    <citation type="submission" date="2023-02" db="EMBL/GenBank/DDBJ databases">
        <title>Kitasatospora phosalacinea NBRC 14362.</title>
        <authorList>
            <person name="Ichikawa N."/>
            <person name="Sato H."/>
            <person name="Tonouchi N."/>
        </authorList>
    </citation>
    <scope>NUCLEOTIDE SEQUENCE</scope>
    <source>
        <strain evidence="6">NBRC 14362</strain>
    </source>
</reference>
<dbReference type="GO" id="GO:0003677">
    <property type="term" value="F:DNA binding"/>
    <property type="evidence" value="ECO:0007669"/>
    <property type="project" value="UniProtKB-UniRule"/>
</dbReference>
<dbReference type="OrthoDB" id="4214267at2"/>
<dbReference type="SUPFAM" id="SSF46689">
    <property type="entry name" value="Homeodomain-like"/>
    <property type="match status" value="1"/>
</dbReference>
<evidence type="ECO:0000259" key="5">
    <source>
        <dbReference type="PROSITE" id="PS50977"/>
    </source>
</evidence>
<dbReference type="PROSITE" id="PS50977">
    <property type="entry name" value="HTH_TETR_2"/>
    <property type="match status" value="1"/>
</dbReference>
<keyword evidence="3" id="KW-0804">Transcription</keyword>
<evidence type="ECO:0000313" key="7">
    <source>
        <dbReference type="Proteomes" id="UP001165143"/>
    </source>
</evidence>
<comment type="caution">
    <text evidence="6">The sequence shown here is derived from an EMBL/GenBank/DDBJ whole genome shotgun (WGS) entry which is preliminary data.</text>
</comment>
<keyword evidence="1" id="KW-0805">Transcription regulation</keyword>
<evidence type="ECO:0000256" key="3">
    <source>
        <dbReference type="ARBA" id="ARBA00023163"/>
    </source>
</evidence>
<evidence type="ECO:0000256" key="4">
    <source>
        <dbReference type="PROSITE-ProRule" id="PRU00335"/>
    </source>
</evidence>
<dbReference type="RefSeq" id="WP_051777856.1">
    <property type="nucleotide sequence ID" value="NZ_BSRX01000011.1"/>
</dbReference>
<dbReference type="InterPro" id="IPR054156">
    <property type="entry name" value="YxaF_TetR_C"/>
</dbReference>
<dbReference type="SUPFAM" id="SSF48498">
    <property type="entry name" value="Tetracyclin repressor-like, C-terminal domain"/>
    <property type="match status" value="1"/>
</dbReference>
<dbReference type="EMBL" id="BSRX01000011">
    <property type="protein sequence ID" value="GLW54218.1"/>
    <property type="molecule type" value="Genomic_DNA"/>
</dbReference>
<dbReference type="PANTHER" id="PTHR47506:SF3">
    <property type="entry name" value="HTH-TYPE TRANSCRIPTIONAL REGULATOR LMRA"/>
    <property type="match status" value="1"/>
</dbReference>
<dbReference type="InterPro" id="IPR001647">
    <property type="entry name" value="HTH_TetR"/>
</dbReference>
<dbReference type="InterPro" id="IPR036271">
    <property type="entry name" value="Tet_transcr_reg_TetR-rel_C_sf"/>
</dbReference>
<name>A0A9W6PFY1_9ACTN</name>
<keyword evidence="2 4" id="KW-0238">DNA-binding</keyword>
<dbReference type="Proteomes" id="UP001165143">
    <property type="component" value="Unassembled WGS sequence"/>
</dbReference>
<evidence type="ECO:0000256" key="2">
    <source>
        <dbReference type="ARBA" id="ARBA00023125"/>
    </source>
</evidence>
<organism evidence="6 7">
    <name type="scientific">Kitasatospora phosalacinea</name>
    <dbReference type="NCBI Taxonomy" id="2065"/>
    <lineage>
        <taxon>Bacteria</taxon>
        <taxon>Bacillati</taxon>
        <taxon>Actinomycetota</taxon>
        <taxon>Actinomycetes</taxon>
        <taxon>Kitasatosporales</taxon>
        <taxon>Streptomycetaceae</taxon>
        <taxon>Kitasatospora</taxon>
    </lineage>
</organism>
<dbReference type="Pfam" id="PF21993">
    <property type="entry name" value="TetR_C_13_2"/>
    <property type="match status" value="1"/>
</dbReference>
<proteinExistence type="predicted"/>
<dbReference type="PANTHER" id="PTHR47506">
    <property type="entry name" value="TRANSCRIPTIONAL REGULATORY PROTEIN"/>
    <property type="match status" value="1"/>
</dbReference>
<evidence type="ECO:0000313" key="6">
    <source>
        <dbReference type="EMBL" id="GLW54218.1"/>
    </source>
</evidence>
<feature type="domain" description="HTH tetR-type" evidence="5">
    <location>
        <begin position="3"/>
        <end position="63"/>
    </location>
</feature>
<dbReference type="InterPro" id="IPR009057">
    <property type="entry name" value="Homeodomain-like_sf"/>
</dbReference>
<dbReference type="Pfam" id="PF00440">
    <property type="entry name" value="TetR_N"/>
    <property type="match status" value="1"/>
</dbReference>
<accession>A0A9W6PFY1</accession>
<dbReference type="PRINTS" id="PR00455">
    <property type="entry name" value="HTHTETR"/>
</dbReference>
<dbReference type="Gene3D" id="1.10.357.10">
    <property type="entry name" value="Tetracycline Repressor, domain 2"/>
    <property type="match status" value="1"/>
</dbReference>
<sequence length="201" mass="21124">MATHARARLLDTAEALFYAEGIRAVGVERILAESGVGRASFYRHFTGKDALVVAVLARRDRAWRDWLAERVTALGGRPLDVFDALAERFARADFRGCAFINTMVETADPDSPAHRVAAAHKQQVADYVAGLLAAEGRAPEPAAALARRLVLLVDGAIVTALREGTPAPAAEARAIAAALLAAEPPPGAGPEDPCAEPAARG</sequence>
<evidence type="ECO:0000256" key="1">
    <source>
        <dbReference type="ARBA" id="ARBA00023015"/>
    </source>
</evidence>
<gene>
    <name evidence="6" type="ORF">Kpho01_22290</name>
</gene>
<protein>
    <submittedName>
        <fullName evidence="6">TetR family transcriptional regulator</fullName>
    </submittedName>
</protein>
<feature type="DNA-binding region" description="H-T-H motif" evidence="4">
    <location>
        <begin position="26"/>
        <end position="45"/>
    </location>
</feature>